<dbReference type="GO" id="GO:0016706">
    <property type="term" value="F:2-oxoglutarate-dependent dioxygenase activity"/>
    <property type="evidence" value="ECO:0007669"/>
    <property type="project" value="UniProtKB-ARBA"/>
</dbReference>
<name>A0A1I6LGI2_9BACT</name>
<dbReference type="PANTHER" id="PTHR31630">
    <property type="entry name" value="PHYTANOYL-COA DIOXYGENASE-RELATED-RELATED"/>
    <property type="match status" value="1"/>
</dbReference>
<evidence type="ECO:0000313" key="1">
    <source>
        <dbReference type="EMBL" id="SFS02551.1"/>
    </source>
</evidence>
<accession>A0A1I6LGI2</accession>
<evidence type="ECO:0000313" key="2">
    <source>
        <dbReference type="Proteomes" id="UP000199024"/>
    </source>
</evidence>
<keyword evidence="1" id="KW-0560">Oxidoreductase</keyword>
<dbReference type="Proteomes" id="UP000199024">
    <property type="component" value="Unassembled WGS sequence"/>
</dbReference>
<organism evidence="1 2">
    <name type="scientific">Granulicella pectinivorans</name>
    <dbReference type="NCBI Taxonomy" id="474950"/>
    <lineage>
        <taxon>Bacteria</taxon>
        <taxon>Pseudomonadati</taxon>
        <taxon>Acidobacteriota</taxon>
        <taxon>Terriglobia</taxon>
        <taxon>Terriglobales</taxon>
        <taxon>Acidobacteriaceae</taxon>
        <taxon>Granulicella</taxon>
    </lineage>
</organism>
<sequence>MSTTQESTTKLRIGALHTFWDRTLHGDSSSEAVSWDVQKTLLAGLGLNHLEALRYLRMQRPTFEAFEAWIVAQRDDAFAESERDRLRRALDGHAVGSPIGALDAVEGLSEAELAQWDEHGYVIVRNAVSTEAAETAEMAIYEHLGMSRDDPESWYSETLGHTIWVPLLRHPALVANRFAPRVVKAFAQLWGREDLWATVDQAGLNPPERPGWLFPGPKLHWDCTLAQPHHLEIQGILYLAETEAAQGAFCCVPGFHKGLIPWLDSLPKGADPRAEALRTLTAKPIAAGRGDLVLWHQSLPHGSSPNRASRPRVVQYISMRPTRWEHNSEWI</sequence>
<proteinExistence type="predicted"/>
<dbReference type="STRING" id="474950.SAMN05421771_0690"/>
<keyword evidence="1" id="KW-0223">Dioxygenase</keyword>
<dbReference type="Gene3D" id="2.60.120.620">
    <property type="entry name" value="q2cbj1_9rhob like domain"/>
    <property type="match status" value="1"/>
</dbReference>
<dbReference type="RefSeq" id="WP_141223794.1">
    <property type="nucleotide sequence ID" value="NZ_FOZL01000001.1"/>
</dbReference>
<reference evidence="1 2" key="1">
    <citation type="submission" date="2016-10" db="EMBL/GenBank/DDBJ databases">
        <authorList>
            <person name="de Groot N.N."/>
        </authorList>
    </citation>
    <scope>NUCLEOTIDE SEQUENCE [LARGE SCALE GENOMIC DNA]</scope>
    <source>
        <strain evidence="1 2">DSM 21001</strain>
    </source>
</reference>
<keyword evidence="2" id="KW-1185">Reference proteome</keyword>
<dbReference type="EMBL" id="FOZL01000001">
    <property type="protein sequence ID" value="SFS02551.1"/>
    <property type="molecule type" value="Genomic_DNA"/>
</dbReference>
<dbReference type="AlphaFoldDB" id="A0A1I6LGI2"/>
<dbReference type="SUPFAM" id="SSF51197">
    <property type="entry name" value="Clavaminate synthase-like"/>
    <property type="match status" value="1"/>
</dbReference>
<dbReference type="OrthoDB" id="1157001at2"/>
<dbReference type="Pfam" id="PF05721">
    <property type="entry name" value="PhyH"/>
    <property type="match status" value="1"/>
</dbReference>
<gene>
    <name evidence="1" type="ORF">SAMN05421771_0690</name>
</gene>
<protein>
    <submittedName>
        <fullName evidence="1">Ectoine hydroxylase-related dioxygenase, phytanoyl-CoA dioxygenase (PhyH) family</fullName>
    </submittedName>
</protein>
<dbReference type="InterPro" id="IPR008775">
    <property type="entry name" value="Phytyl_CoA_dOase-like"/>
</dbReference>
<dbReference type="PANTHER" id="PTHR31630:SF6">
    <property type="entry name" value="PHYTANOYL-COA DIOXYGENASE-RELATED"/>
    <property type="match status" value="1"/>
</dbReference>